<gene>
    <name evidence="1" type="ORF">N1851_015728</name>
</gene>
<organism evidence="1 2">
    <name type="scientific">Merluccius polli</name>
    <name type="common">Benguela hake</name>
    <name type="synonym">Merluccius cadenati</name>
    <dbReference type="NCBI Taxonomy" id="89951"/>
    <lineage>
        <taxon>Eukaryota</taxon>
        <taxon>Metazoa</taxon>
        <taxon>Chordata</taxon>
        <taxon>Craniata</taxon>
        <taxon>Vertebrata</taxon>
        <taxon>Euteleostomi</taxon>
        <taxon>Actinopterygii</taxon>
        <taxon>Neopterygii</taxon>
        <taxon>Teleostei</taxon>
        <taxon>Neoteleostei</taxon>
        <taxon>Acanthomorphata</taxon>
        <taxon>Zeiogadaria</taxon>
        <taxon>Gadariae</taxon>
        <taxon>Gadiformes</taxon>
        <taxon>Gadoidei</taxon>
        <taxon>Merlucciidae</taxon>
        <taxon>Merluccius</taxon>
    </lineage>
</organism>
<keyword evidence="2" id="KW-1185">Reference proteome</keyword>
<evidence type="ECO:0000313" key="2">
    <source>
        <dbReference type="Proteomes" id="UP001174136"/>
    </source>
</evidence>
<reference evidence="1" key="1">
    <citation type="journal article" date="2023" name="Front. Mar. Sci.">
        <title>A new Merluccius polli reference genome to investigate the effects of global change in West African waters.</title>
        <authorList>
            <person name="Mateo J.L."/>
            <person name="Blanco-Fernandez C."/>
            <person name="Garcia-Vazquez E."/>
            <person name="Machado-Schiaffino G."/>
        </authorList>
    </citation>
    <scope>NUCLEOTIDE SEQUENCE</scope>
    <source>
        <strain evidence="1">C29</strain>
        <tissue evidence="1">Fin</tissue>
    </source>
</reference>
<dbReference type="EMBL" id="JAOPHQ010002860">
    <property type="protein sequence ID" value="KAK0145380.1"/>
    <property type="molecule type" value="Genomic_DNA"/>
</dbReference>
<dbReference type="AlphaFoldDB" id="A0AA47MSI5"/>
<protein>
    <submittedName>
        <fullName evidence="1">Uncharacterized protein</fullName>
    </submittedName>
</protein>
<proteinExistence type="predicted"/>
<sequence length="165" mass="18544">MIPGRQFSLCSMTCDVTSGPVPLRRTGPVVVLVAWWWDSPPLVLCAVVPWVLGLPTLSVQALQHSQDHALDGVHLFYWACWFRQGLENQFHGQKQSVYLLLRADVVRQLRVVTEYRIPVRWKHLFSLKLVIAAVTVLNCETVAGYVRPHATEVAFFLGPSDTGHG</sequence>
<name>A0AA47MSI5_MERPO</name>
<dbReference type="Proteomes" id="UP001174136">
    <property type="component" value="Unassembled WGS sequence"/>
</dbReference>
<comment type="caution">
    <text evidence="1">The sequence shown here is derived from an EMBL/GenBank/DDBJ whole genome shotgun (WGS) entry which is preliminary data.</text>
</comment>
<accession>A0AA47MSI5</accession>
<evidence type="ECO:0000313" key="1">
    <source>
        <dbReference type="EMBL" id="KAK0145380.1"/>
    </source>
</evidence>